<protein>
    <submittedName>
        <fullName evidence="1">Uncharacterized protein</fullName>
    </submittedName>
</protein>
<accession>A0A4S4EW46</accession>
<reference evidence="1 2" key="1">
    <citation type="journal article" date="2018" name="Proc. Natl. Acad. Sci. U.S.A.">
        <title>Draft genome sequence of Camellia sinensis var. sinensis provides insights into the evolution of the tea genome and tea quality.</title>
        <authorList>
            <person name="Wei C."/>
            <person name="Yang H."/>
            <person name="Wang S."/>
            <person name="Zhao J."/>
            <person name="Liu C."/>
            <person name="Gao L."/>
            <person name="Xia E."/>
            <person name="Lu Y."/>
            <person name="Tai Y."/>
            <person name="She G."/>
            <person name="Sun J."/>
            <person name="Cao H."/>
            <person name="Tong W."/>
            <person name="Gao Q."/>
            <person name="Li Y."/>
            <person name="Deng W."/>
            <person name="Jiang X."/>
            <person name="Wang W."/>
            <person name="Chen Q."/>
            <person name="Zhang S."/>
            <person name="Li H."/>
            <person name="Wu J."/>
            <person name="Wang P."/>
            <person name="Li P."/>
            <person name="Shi C."/>
            <person name="Zheng F."/>
            <person name="Jian J."/>
            <person name="Huang B."/>
            <person name="Shan D."/>
            <person name="Shi M."/>
            <person name="Fang C."/>
            <person name="Yue Y."/>
            <person name="Li F."/>
            <person name="Li D."/>
            <person name="Wei S."/>
            <person name="Han B."/>
            <person name="Jiang C."/>
            <person name="Yin Y."/>
            <person name="Xia T."/>
            <person name="Zhang Z."/>
            <person name="Bennetzen J.L."/>
            <person name="Zhao S."/>
            <person name="Wan X."/>
        </authorList>
    </citation>
    <scope>NUCLEOTIDE SEQUENCE [LARGE SCALE GENOMIC DNA]</scope>
    <source>
        <strain evidence="2">cv. Shuchazao</strain>
        <tissue evidence="1">Leaf</tissue>
    </source>
</reference>
<organism evidence="1 2">
    <name type="scientific">Camellia sinensis var. sinensis</name>
    <name type="common">China tea</name>
    <dbReference type="NCBI Taxonomy" id="542762"/>
    <lineage>
        <taxon>Eukaryota</taxon>
        <taxon>Viridiplantae</taxon>
        <taxon>Streptophyta</taxon>
        <taxon>Embryophyta</taxon>
        <taxon>Tracheophyta</taxon>
        <taxon>Spermatophyta</taxon>
        <taxon>Magnoliopsida</taxon>
        <taxon>eudicotyledons</taxon>
        <taxon>Gunneridae</taxon>
        <taxon>Pentapetalae</taxon>
        <taxon>asterids</taxon>
        <taxon>Ericales</taxon>
        <taxon>Theaceae</taxon>
        <taxon>Camellia</taxon>
    </lineage>
</organism>
<name>A0A4S4EW46_CAMSN</name>
<gene>
    <name evidence="1" type="ORF">TEA_025261</name>
</gene>
<evidence type="ECO:0000313" key="1">
    <source>
        <dbReference type="EMBL" id="THG21208.1"/>
    </source>
</evidence>
<keyword evidence="2" id="KW-1185">Reference proteome</keyword>
<sequence>MFGSIGYGMGMPLIPFGYAGQQQQRDEALVQASSSSSSTTAASLYFEVDSDAMRRSPSVSVVLLLHLLLRLRLHLRFFIFSADQQLASVLHYLCLFVFPPPCLVVVDNWTAAKHGPLTLPQAQRETEYRHGLASPLMEPIGASARLVTITGSMSAKHMVHPLAH</sequence>
<comment type="caution">
    <text evidence="1">The sequence shown here is derived from an EMBL/GenBank/DDBJ whole genome shotgun (WGS) entry which is preliminary data.</text>
</comment>
<evidence type="ECO:0000313" key="2">
    <source>
        <dbReference type="Proteomes" id="UP000306102"/>
    </source>
</evidence>
<dbReference type="EMBL" id="SDRB02001508">
    <property type="protein sequence ID" value="THG21208.1"/>
    <property type="molecule type" value="Genomic_DNA"/>
</dbReference>
<dbReference type="Proteomes" id="UP000306102">
    <property type="component" value="Unassembled WGS sequence"/>
</dbReference>
<proteinExistence type="predicted"/>
<dbReference type="AlphaFoldDB" id="A0A4S4EW46"/>